<dbReference type="CDD" id="cd02440">
    <property type="entry name" value="AdoMet_MTases"/>
    <property type="match status" value="1"/>
</dbReference>
<proteinExistence type="predicted"/>
<dbReference type="InterPro" id="IPR041698">
    <property type="entry name" value="Methyltransf_25"/>
</dbReference>
<dbReference type="GO" id="GO:0032259">
    <property type="term" value="P:methylation"/>
    <property type="evidence" value="ECO:0007669"/>
    <property type="project" value="UniProtKB-KW"/>
</dbReference>
<dbReference type="GO" id="GO:0008168">
    <property type="term" value="F:methyltransferase activity"/>
    <property type="evidence" value="ECO:0007669"/>
    <property type="project" value="UniProtKB-KW"/>
</dbReference>
<dbReference type="Proteomes" id="UP000586827">
    <property type="component" value="Unassembled WGS sequence"/>
</dbReference>
<dbReference type="Pfam" id="PF13649">
    <property type="entry name" value="Methyltransf_25"/>
    <property type="match status" value="1"/>
</dbReference>
<keyword evidence="2" id="KW-0489">Methyltransferase</keyword>
<dbReference type="PANTHER" id="PTHR43591">
    <property type="entry name" value="METHYLTRANSFERASE"/>
    <property type="match status" value="1"/>
</dbReference>
<dbReference type="AlphaFoldDB" id="A0A849CID7"/>
<comment type="caution">
    <text evidence="2">The sequence shown here is derived from an EMBL/GenBank/DDBJ whole genome shotgun (WGS) entry which is preliminary data.</text>
</comment>
<dbReference type="Gene3D" id="3.40.50.150">
    <property type="entry name" value="Vaccinia Virus protein VP39"/>
    <property type="match status" value="1"/>
</dbReference>
<name>A0A849CID7_9NOCA</name>
<evidence type="ECO:0000313" key="3">
    <source>
        <dbReference type="Proteomes" id="UP000586827"/>
    </source>
</evidence>
<keyword evidence="3" id="KW-1185">Reference proteome</keyword>
<organism evidence="2 3">
    <name type="scientific">Nocardia uniformis</name>
    <dbReference type="NCBI Taxonomy" id="53432"/>
    <lineage>
        <taxon>Bacteria</taxon>
        <taxon>Bacillati</taxon>
        <taxon>Actinomycetota</taxon>
        <taxon>Actinomycetes</taxon>
        <taxon>Mycobacteriales</taxon>
        <taxon>Nocardiaceae</taxon>
        <taxon>Nocardia</taxon>
    </lineage>
</organism>
<sequence length="240" mass="26876">MEIPDWVSGFFDDGFEETFRRLGKYDTTDQDIDDLLRLVHIPPGARILDVPCGWGRHAGVLDALGYSVVGVDVSEHQVRRARELWPQISFHETDMRTPPEGPFDAVINLWTSFGSLPTRSEDLCALGAWRKVLRAGGPLIMELTTVENAKATNRIVTASSGRKSVVINGVREDATFDWVRGLSVNTYTRGDWSRTCVTRLYTRSELHDMLQSAGFRDITTYGGFDGAPITDDRRTVLVAR</sequence>
<dbReference type="InterPro" id="IPR029063">
    <property type="entry name" value="SAM-dependent_MTases_sf"/>
</dbReference>
<dbReference type="EMBL" id="JABELX010000035">
    <property type="protein sequence ID" value="NNH76039.1"/>
    <property type="molecule type" value="Genomic_DNA"/>
</dbReference>
<gene>
    <name evidence="2" type="ORF">HLB23_40390</name>
</gene>
<keyword evidence="2" id="KW-0808">Transferase</keyword>
<protein>
    <submittedName>
        <fullName evidence="2">Methyltransferase domain-containing protein</fullName>
    </submittedName>
</protein>
<feature type="domain" description="Methyltransferase" evidence="1">
    <location>
        <begin position="47"/>
        <end position="137"/>
    </location>
</feature>
<dbReference type="Gene3D" id="2.20.130.10">
    <property type="entry name" value="CAC2371-like domains"/>
    <property type="match status" value="1"/>
</dbReference>
<evidence type="ECO:0000259" key="1">
    <source>
        <dbReference type="Pfam" id="PF13649"/>
    </source>
</evidence>
<evidence type="ECO:0000313" key="2">
    <source>
        <dbReference type="EMBL" id="NNH76039.1"/>
    </source>
</evidence>
<dbReference type="RefSeq" id="WP_067523766.1">
    <property type="nucleotide sequence ID" value="NZ_JABELX010000035.1"/>
</dbReference>
<reference evidence="2 3" key="1">
    <citation type="submission" date="2020-05" db="EMBL/GenBank/DDBJ databases">
        <title>MicrobeNet Type strains.</title>
        <authorList>
            <person name="Nicholson A.C."/>
        </authorList>
    </citation>
    <scope>NUCLEOTIDE SEQUENCE [LARGE SCALE GENOMIC DNA]</scope>
    <source>
        <strain evidence="2 3">JCM 3224</strain>
    </source>
</reference>
<accession>A0A849CID7</accession>
<dbReference type="SUPFAM" id="SSF53335">
    <property type="entry name" value="S-adenosyl-L-methionine-dependent methyltransferases"/>
    <property type="match status" value="1"/>
</dbReference>